<feature type="region of interest" description="Disordered" evidence="3">
    <location>
        <begin position="470"/>
        <end position="605"/>
    </location>
</feature>
<feature type="compositionally biased region" description="Basic and acidic residues" evidence="3">
    <location>
        <begin position="537"/>
        <end position="554"/>
    </location>
</feature>
<evidence type="ECO:0000256" key="3">
    <source>
        <dbReference type="SAM" id="MobiDB-lite"/>
    </source>
</evidence>
<dbReference type="PANTHER" id="PTHR12161:SF5">
    <property type="entry name" value="IST1 HOMOLOG"/>
    <property type="match status" value="1"/>
</dbReference>
<dbReference type="Pfam" id="PF03398">
    <property type="entry name" value="Ist1"/>
    <property type="match status" value="1"/>
</dbReference>
<comment type="similarity">
    <text evidence="1">Belongs to the IST1 family.</text>
</comment>
<evidence type="ECO:0008006" key="6">
    <source>
        <dbReference type="Google" id="ProtNLM"/>
    </source>
</evidence>
<protein>
    <recommendedName>
        <fullName evidence="6">IST1-like protein</fullName>
    </recommendedName>
</protein>
<dbReference type="InterPro" id="IPR005061">
    <property type="entry name" value="Ist1"/>
</dbReference>
<feature type="compositionally biased region" description="Polar residues" evidence="3">
    <location>
        <begin position="479"/>
        <end position="497"/>
    </location>
</feature>
<evidence type="ECO:0000313" key="5">
    <source>
        <dbReference type="Proteomes" id="UP001314170"/>
    </source>
</evidence>
<keyword evidence="2" id="KW-0175">Coiled coil</keyword>
<feature type="region of interest" description="Disordered" evidence="3">
    <location>
        <begin position="307"/>
        <end position="343"/>
    </location>
</feature>
<reference evidence="4 5" key="1">
    <citation type="submission" date="2024-01" db="EMBL/GenBank/DDBJ databases">
        <authorList>
            <person name="Waweru B."/>
        </authorList>
    </citation>
    <scope>NUCLEOTIDE SEQUENCE [LARGE SCALE GENOMIC DNA]</scope>
</reference>
<feature type="compositionally biased region" description="Basic and acidic residues" evidence="3">
    <location>
        <begin position="309"/>
        <end position="343"/>
    </location>
</feature>
<evidence type="ECO:0000313" key="4">
    <source>
        <dbReference type="EMBL" id="CAK7323616.1"/>
    </source>
</evidence>
<keyword evidence="5" id="KW-1185">Reference proteome</keyword>
<feature type="coiled-coil region" evidence="2">
    <location>
        <begin position="32"/>
        <end position="59"/>
    </location>
</feature>
<dbReference type="EMBL" id="CAWUPB010000130">
    <property type="protein sequence ID" value="CAK7323616.1"/>
    <property type="molecule type" value="Genomic_DNA"/>
</dbReference>
<dbReference type="Gene3D" id="1.20.1260.60">
    <property type="entry name" value="Vacuolar protein sorting-associated protein Ist1"/>
    <property type="match status" value="1"/>
</dbReference>
<comment type="caution">
    <text evidence="4">The sequence shown here is derived from an EMBL/GenBank/DDBJ whole genome shotgun (WGS) entry which is preliminary data.</text>
</comment>
<feature type="region of interest" description="Disordered" evidence="3">
    <location>
        <begin position="372"/>
        <end position="391"/>
    </location>
</feature>
<dbReference type="PANTHER" id="PTHR12161">
    <property type="entry name" value="IST1 FAMILY MEMBER"/>
    <property type="match status" value="1"/>
</dbReference>
<evidence type="ECO:0000256" key="2">
    <source>
        <dbReference type="SAM" id="Coils"/>
    </source>
</evidence>
<accession>A0AAV1QUA6</accession>
<evidence type="ECO:0000256" key="1">
    <source>
        <dbReference type="ARBA" id="ARBA00005536"/>
    </source>
</evidence>
<dbReference type="GO" id="GO:0015031">
    <property type="term" value="P:protein transport"/>
    <property type="evidence" value="ECO:0007669"/>
    <property type="project" value="InterPro"/>
</dbReference>
<dbReference type="AlphaFoldDB" id="A0AAV1QUA6"/>
<name>A0AAV1QUA6_9ROSI</name>
<feature type="compositionally biased region" description="Polar residues" evidence="3">
    <location>
        <begin position="579"/>
        <end position="605"/>
    </location>
</feature>
<dbReference type="Proteomes" id="UP001314170">
    <property type="component" value="Unassembled WGS sequence"/>
</dbReference>
<dbReference type="InterPro" id="IPR042277">
    <property type="entry name" value="IST1-like"/>
</dbReference>
<gene>
    <name evidence="4" type="ORF">DCAF_LOCUS1245</name>
</gene>
<sequence>MSMIDSFFNKGFKAARCKTLLKLTIPRIKLLRNRREIQIKQMRRDIAKLLETGQEATARIRVEHIVREENMMAAQEIIELFCELIAVRLPIIETQRECPLDLKEAISSVCFAAPRCADLPELLQVQILFASKYGKEFVAAATELMPACGVNRQLIELLSIRAPSPEKKLKLLKEIAEEHELDWNPAESETELLKKHEDLLVSSVVQLPQFSLSFHILHVSSHCQNGPTHITDSTRAAGPTNITMLPLPKEKHDELLNASDLAEHEQPDSDTDFDQLDFPEVPKVSLRPNANAASAPEITPPAQAALHPDINHESSNHSVTHKDLSPEPHFEHEDVVEEKSGAARDEISSTAVSVREEKQFLPFISPPPLSSASFSAIPSTSPPSASRTKSEADVDLQNVSAAVQGTVETAKHAAIPSTSPPSVMRTRTEANVDLQDVLAAAHTAAETAERAAAAARSAATLAQARISELTKKNSEKFPESSNDNPFYVDNPNQSASTEKPHFVHQQSFGEPGSVPNYENSHRRHEGHQASELSDIPSFEKLKVDYDSPRSDHVVEQGSVSHQPQRLPSMDDEPYFSYPNLFTSQNSNPGFSAQSATEHSHSTHGL</sequence>
<organism evidence="4 5">
    <name type="scientific">Dovyalis caffra</name>
    <dbReference type="NCBI Taxonomy" id="77055"/>
    <lineage>
        <taxon>Eukaryota</taxon>
        <taxon>Viridiplantae</taxon>
        <taxon>Streptophyta</taxon>
        <taxon>Embryophyta</taxon>
        <taxon>Tracheophyta</taxon>
        <taxon>Spermatophyta</taxon>
        <taxon>Magnoliopsida</taxon>
        <taxon>eudicotyledons</taxon>
        <taxon>Gunneridae</taxon>
        <taxon>Pentapetalae</taxon>
        <taxon>rosids</taxon>
        <taxon>fabids</taxon>
        <taxon>Malpighiales</taxon>
        <taxon>Salicaceae</taxon>
        <taxon>Flacourtieae</taxon>
        <taxon>Dovyalis</taxon>
    </lineage>
</organism>
<feature type="compositionally biased region" description="Low complexity" evidence="3">
    <location>
        <begin position="372"/>
        <end position="386"/>
    </location>
</feature>
<dbReference type="FunFam" id="1.20.1260.60:FF:000003">
    <property type="entry name" value="IST1-like protein isoform A"/>
    <property type="match status" value="1"/>
</dbReference>
<proteinExistence type="inferred from homology"/>